<dbReference type="PANTHER" id="PTHR43731:SF14">
    <property type="entry name" value="PRESENILIN-ASSOCIATED RHOMBOID-LIKE PROTEIN, MITOCHONDRIAL"/>
    <property type="match status" value="1"/>
</dbReference>
<evidence type="ECO:0000256" key="4">
    <source>
        <dbReference type="ARBA" id="ARBA00022801"/>
    </source>
</evidence>
<comment type="subcellular location">
    <subcellularLocation>
        <location evidence="1">Membrane</location>
        <topology evidence="1">Multi-pass membrane protein</topology>
    </subcellularLocation>
</comment>
<dbReference type="InterPro" id="IPR050925">
    <property type="entry name" value="Rhomboid_protease_S54"/>
</dbReference>
<keyword evidence="3 7" id="KW-0812">Transmembrane</keyword>
<sequence>MAWGISPRKIAIIPLNEYSADHYLTLVYHAFNNLGWRIGYFNTDGIIAYTNISWASYAEELSVHIVNNQAIIKSECVGYQGLFTDYEKNEKNLELLYGEITYVEYHLKQNLQETTRELMDNIPDRQFISFDNPPLGYKEKLRSFLSAFVPNKGYTITPVLVLSNIAVYLISMIIMAAMAVALSMQTAQHANLQQNAVHNWEDIYLSLGFGSRTQVLSGQVWRLVTNTFLHFSIMHIAGNMIALIYIGSLIECKIGRWNYLFIYLMTGVFASITSVIWHDQGISAGASGAIFGLFGVLLALLSTTFYETNARRALLISTTIFVAYNIIPIGRQIDHAAHFSGLISGYAFGWIAYWGIKYQKQNLVAAAALLITVVYTSTCIWLAPIYELKELQQLSDRTQKLSITLANDFYRNYELTHDQRLAMFKNKALPEIDSLRKVGIRIDKLSLPKKQKQIATIKSKIILEECKLYTLIYKEFIDNDRVKYRNEINSATQKINTLRIEWGKIEENGD</sequence>
<proteinExistence type="inferred from homology"/>
<name>A0ABT1T8E5_9SPHI</name>
<feature type="transmembrane region" description="Helical" evidence="7">
    <location>
        <begin position="282"/>
        <end position="301"/>
    </location>
</feature>
<protein>
    <submittedName>
        <fullName evidence="9">Rhomboid family intramembrane serine protease</fullName>
    </submittedName>
</protein>
<feature type="transmembrane region" description="Helical" evidence="7">
    <location>
        <begin position="257"/>
        <end position="276"/>
    </location>
</feature>
<evidence type="ECO:0000256" key="6">
    <source>
        <dbReference type="ARBA" id="ARBA00023136"/>
    </source>
</evidence>
<dbReference type="InterPro" id="IPR035952">
    <property type="entry name" value="Rhomboid-like_sf"/>
</dbReference>
<dbReference type="RefSeq" id="WP_256540997.1">
    <property type="nucleotide sequence ID" value="NZ_JANHOH010000009.1"/>
</dbReference>
<feature type="domain" description="Peptidase S54 rhomboid" evidence="8">
    <location>
        <begin position="218"/>
        <end position="353"/>
    </location>
</feature>
<dbReference type="Gene3D" id="1.20.1540.10">
    <property type="entry name" value="Rhomboid-like"/>
    <property type="match status" value="1"/>
</dbReference>
<dbReference type="GO" id="GO:0008233">
    <property type="term" value="F:peptidase activity"/>
    <property type="evidence" value="ECO:0007669"/>
    <property type="project" value="UniProtKB-KW"/>
</dbReference>
<dbReference type="Pfam" id="PF01694">
    <property type="entry name" value="Rhomboid"/>
    <property type="match status" value="1"/>
</dbReference>
<dbReference type="InterPro" id="IPR022764">
    <property type="entry name" value="Peptidase_S54_rhomboid_dom"/>
</dbReference>
<dbReference type="GO" id="GO:0006508">
    <property type="term" value="P:proteolysis"/>
    <property type="evidence" value="ECO:0007669"/>
    <property type="project" value="UniProtKB-KW"/>
</dbReference>
<organism evidence="9 10">
    <name type="scientific">Mucilaginibacter aquariorum</name>
    <dbReference type="NCBI Taxonomy" id="2967225"/>
    <lineage>
        <taxon>Bacteria</taxon>
        <taxon>Pseudomonadati</taxon>
        <taxon>Bacteroidota</taxon>
        <taxon>Sphingobacteriia</taxon>
        <taxon>Sphingobacteriales</taxon>
        <taxon>Sphingobacteriaceae</taxon>
        <taxon>Mucilaginibacter</taxon>
    </lineage>
</organism>
<evidence type="ECO:0000256" key="1">
    <source>
        <dbReference type="ARBA" id="ARBA00004141"/>
    </source>
</evidence>
<evidence type="ECO:0000256" key="2">
    <source>
        <dbReference type="ARBA" id="ARBA00009045"/>
    </source>
</evidence>
<feature type="transmembrane region" description="Helical" evidence="7">
    <location>
        <begin position="159"/>
        <end position="182"/>
    </location>
</feature>
<evidence type="ECO:0000256" key="7">
    <source>
        <dbReference type="SAM" id="Phobius"/>
    </source>
</evidence>
<feature type="transmembrane region" description="Helical" evidence="7">
    <location>
        <begin position="363"/>
        <end position="386"/>
    </location>
</feature>
<evidence type="ECO:0000256" key="5">
    <source>
        <dbReference type="ARBA" id="ARBA00022989"/>
    </source>
</evidence>
<evidence type="ECO:0000256" key="3">
    <source>
        <dbReference type="ARBA" id="ARBA00022692"/>
    </source>
</evidence>
<dbReference type="SUPFAM" id="SSF144091">
    <property type="entry name" value="Rhomboid-like"/>
    <property type="match status" value="1"/>
</dbReference>
<comment type="caution">
    <text evidence="9">The sequence shown here is derived from an EMBL/GenBank/DDBJ whole genome shotgun (WGS) entry which is preliminary data.</text>
</comment>
<evidence type="ECO:0000313" key="9">
    <source>
        <dbReference type="EMBL" id="MCQ6960829.1"/>
    </source>
</evidence>
<feature type="transmembrane region" description="Helical" evidence="7">
    <location>
        <begin position="336"/>
        <end position="356"/>
    </location>
</feature>
<keyword evidence="4" id="KW-0378">Hydrolase</keyword>
<dbReference type="Proteomes" id="UP001204376">
    <property type="component" value="Unassembled WGS sequence"/>
</dbReference>
<feature type="transmembrane region" description="Helical" evidence="7">
    <location>
        <begin position="228"/>
        <end position="250"/>
    </location>
</feature>
<dbReference type="PANTHER" id="PTHR43731">
    <property type="entry name" value="RHOMBOID PROTEASE"/>
    <property type="match status" value="1"/>
</dbReference>
<evidence type="ECO:0000313" key="10">
    <source>
        <dbReference type="Proteomes" id="UP001204376"/>
    </source>
</evidence>
<evidence type="ECO:0000259" key="8">
    <source>
        <dbReference type="Pfam" id="PF01694"/>
    </source>
</evidence>
<feature type="transmembrane region" description="Helical" evidence="7">
    <location>
        <begin position="313"/>
        <end position="330"/>
    </location>
</feature>
<keyword evidence="9" id="KW-0645">Protease</keyword>
<keyword evidence="10" id="KW-1185">Reference proteome</keyword>
<reference evidence="9 10" key="1">
    <citation type="submission" date="2022-07" db="EMBL/GenBank/DDBJ databases">
        <title>Mucilaginibacter sp. JC4.</title>
        <authorList>
            <person name="Le V."/>
            <person name="Ko S.-R."/>
            <person name="Ahn C.-Y."/>
            <person name="Oh H.-M."/>
        </authorList>
    </citation>
    <scope>NUCLEOTIDE SEQUENCE [LARGE SCALE GENOMIC DNA]</scope>
    <source>
        <strain evidence="9 10">JC4</strain>
    </source>
</reference>
<keyword evidence="6 7" id="KW-0472">Membrane</keyword>
<keyword evidence="5 7" id="KW-1133">Transmembrane helix</keyword>
<comment type="similarity">
    <text evidence="2">Belongs to the peptidase S54 family.</text>
</comment>
<dbReference type="EMBL" id="JANHOH010000009">
    <property type="protein sequence ID" value="MCQ6960829.1"/>
    <property type="molecule type" value="Genomic_DNA"/>
</dbReference>
<gene>
    <name evidence="9" type="ORF">NPE20_22810</name>
</gene>
<accession>A0ABT1T8E5</accession>